<evidence type="ECO:0000313" key="2">
    <source>
        <dbReference type="Proteomes" id="UP001162131"/>
    </source>
</evidence>
<sequence length="66" mass="8182">MICITFNTYDRKNDGIGSRNPTFKFFQSIQVVLKKRRFIKIFNIQRDRHWWKRQLRPLSSISCYQR</sequence>
<proteinExistence type="predicted"/>
<keyword evidence="2" id="KW-1185">Reference proteome</keyword>
<comment type="caution">
    <text evidence="1">The sequence shown here is derived from an EMBL/GenBank/DDBJ whole genome shotgun (WGS) entry which is preliminary data.</text>
</comment>
<organism evidence="1 2">
    <name type="scientific">Blepharisma stoltei</name>
    <dbReference type="NCBI Taxonomy" id="1481888"/>
    <lineage>
        <taxon>Eukaryota</taxon>
        <taxon>Sar</taxon>
        <taxon>Alveolata</taxon>
        <taxon>Ciliophora</taxon>
        <taxon>Postciliodesmatophora</taxon>
        <taxon>Heterotrichea</taxon>
        <taxon>Heterotrichida</taxon>
        <taxon>Blepharismidae</taxon>
        <taxon>Blepharisma</taxon>
    </lineage>
</organism>
<gene>
    <name evidence="1" type="ORF">BSTOLATCC_MIC28662</name>
</gene>
<dbReference type="Proteomes" id="UP001162131">
    <property type="component" value="Unassembled WGS sequence"/>
</dbReference>
<protein>
    <submittedName>
        <fullName evidence="1">Uncharacterized protein</fullName>
    </submittedName>
</protein>
<name>A0AAU9J6F6_9CILI</name>
<evidence type="ECO:0000313" key="1">
    <source>
        <dbReference type="EMBL" id="CAG9321379.1"/>
    </source>
</evidence>
<dbReference type="AlphaFoldDB" id="A0AAU9J6F6"/>
<dbReference type="EMBL" id="CAJZBQ010000028">
    <property type="protein sequence ID" value="CAG9321379.1"/>
    <property type="molecule type" value="Genomic_DNA"/>
</dbReference>
<reference evidence="1" key="1">
    <citation type="submission" date="2021-09" db="EMBL/GenBank/DDBJ databases">
        <authorList>
            <consortium name="AG Swart"/>
            <person name="Singh M."/>
            <person name="Singh A."/>
            <person name="Seah K."/>
            <person name="Emmerich C."/>
        </authorList>
    </citation>
    <scope>NUCLEOTIDE SEQUENCE</scope>
    <source>
        <strain evidence="1">ATCC30299</strain>
    </source>
</reference>
<accession>A0AAU9J6F6</accession>